<proteinExistence type="predicted"/>
<dbReference type="GO" id="GO:0046983">
    <property type="term" value="F:protein dimerization activity"/>
    <property type="evidence" value="ECO:0007669"/>
    <property type="project" value="InterPro"/>
</dbReference>
<dbReference type="PANTHER" id="PTHR46289:SF17">
    <property type="entry name" value="HAT C-TERMINAL DIMERISATION DOMAIN-CONTAINING PROTEIN"/>
    <property type="match status" value="1"/>
</dbReference>
<organism evidence="2">
    <name type="scientific">Sipha flava</name>
    <name type="common">yellow sugarcane aphid</name>
    <dbReference type="NCBI Taxonomy" id="143950"/>
    <lineage>
        <taxon>Eukaryota</taxon>
        <taxon>Metazoa</taxon>
        <taxon>Ecdysozoa</taxon>
        <taxon>Arthropoda</taxon>
        <taxon>Hexapoda</taxon>
        <taxon>Insecta</taxon>
        <taxon>Pterygota</taxon>
        <taxon>Neoptera</taxon>
        <taxon>Paraneoptera</taxon>
        <taxon>Hemiptera</taxon>
        <taxon>Sternorrhyncha</taxon>
        <taxon>Aphidomorpha</taxon>
        <taxon>Aphidoidea</taxon>
        <taxon>Aphididae</taxon>
        <taxon>Sipha</taxon>
    </lineage>
</organism>
<dbReference type="InterPro" id="IPR052958">
    <property type="entry name" value="IFN-induced_PKR_regulator"/>
</dbReference>
<dbReference type="SUPFAM" id="SSF53098">
    <property type="entry name" value="Ribonuclease H-like"/>
    <property type="match status" value="1"/>
</dbReference>
<gene>
    <name evidence="2" type="ORF">g.86339</name>
</gene>
<dbReference type="PANTHER" id="PTHR46289">
    <property type="entry name" value="52 KDA REPRESSOR OF THE INHIBITOR OF THE PROTEIN KINASE-LIKE PROTEIN-RELATED"/>
    <property type="match status" value="1"/>
</dbReference>
<dbReference type="InterPro" id="IPR008906">
    <property type="entry name" value="HATC_C_dom"/>
</dbReference>
<sequence>MLFGKMYSSNNIADNFEAHLNLYLERDLIGSFDNIYFIYKIFLSIPLSSASSERLFSSLRHLKTLTRNTIDQERFSNMAILHVGKTFKINFNTIIDQFDADSTERGRRLQLS</sequence>
<evidence type="ECO:0000313" key="2">
    <source>
        <dbReference type="EMBL" id="MBY75918.1"/>
    </source>
</evidence>
<dbReference type="Pfam" id="PF05699">
    <property type="entry name" value="Dimer_Tnp_hAT"/>
    <property type="match status" value="1"/>
</dbReference>
<feature type="domain" description="HAT C-terminal dimerisation" evidence="1">
    <location>
        <begin position="27"/>
        <end position="81"/>
    </location>
</feature>
<name>A0A2S2QDV0_9HEMI</name>
<dbReference type="AlphaFoldDB" id="A0A2S2QDV0"/>
<accession>A0A2S2QDV0</accession>
<reference evidence="2" key="1">
    <citation type="submission" date="2018-04" db="EMBL/GenBank/DDBJ databases">
        <title>Transcriptome assembly of Sipha flava.</title>
        <authorList>
            <person name="Scully E.D."/>
            <person name="Geib S.M."/>
            <person name="Palmer N.A."/>
            <person name="Koch K."/>
            <person name="Bradshaw J."/>
            <person name="Heng-Moss T."/>
            <person name="Sarath G."/>
        </authorList>
    </citation>
    <scope>NUCLEOTIDE SEQUENCE</scope>
</reference>
<evidence type="ECO:0000259" key="1">
    <source>
        <dbReference type="Pfam" id="PF05699"/>
    </source>
</evidence>
<dbReference type="InterPro" id="IPR012337">
    <property type="entry name" value="RNaseH-like_sf"/>
</dbReference>
<dbReference type="EMBL" id="GGMS01006715">
    <property type="protein sequence ID" value="MBY75918.1"/>
    <property type="molecule type" value="Transcribed_RNA"/>
</dbReference>
<protein>
    <recommendedName>
        <fullName evidence="1">HAT C-terminal dimerisation domain-containing protein</fullName>
    </recommendedName>
</protein>